<sequence length="63" mass="7227">MRPSKIRDPEDVVKEGLTHFILGTQRLVGTITVIGQMVERDRQCVVKLALCRENLEWRIPPLA</sequence>
<dbReference type="AlphaFoldDB" id="A0A8S9T5S0"/>
<evidence type="ECO:0000313" key="1">
    <source>
        <dbReference type="EMBL" id="KAF3887911.1"/>
    </source>
</evidence>
<reference evidence="1" key="2">
    <citation type="submission" date="2019-11" db="EMBL/GenBank/DDBJ databases">
        <title>Improved Assembly of Tolypothrix boutellei genome.</title>
        <authorList>
            <person name="Sarangi A.N."/>
            <person name="Mukherjee M."/>
            <person name="Ghosh S."/>
            <person name="Singh D."/>
            <person name="Das A."/>
            <person name="Kant S."/>
            <person name="Prusty A."/>
            <person name="Tripathy S."/>
        </authorList>
    </citation>
    <scope>NUCLEOTIDE SEQUENCE</scope>
    <source>
        <strain evidence="1">VB521301</strain>
    </source>
</reference>
<dbReference type="Proteomes" id="UP000029738">
    <property type="component" value="Unassembled WGS sequence"/>
</dbReference>
<name>A0A8S9T5S0_9CYAN</name>
<proteinExistence type="predicted"/>
<dbReference type="EMBL" id="JHEG04000001">
    <property type="protein sequence ID" value="KAF3887911.1"/>
    <property type="molecule type" value="Genomic_DNA"/>
</dbReference>
<comment type="caution">
    <text evidence="1">The sequence shown here is derived from an EMBL/GenBank/DDBJ whole genome shotgun (WGS) entry which is preliminary data.</text>
</comment>
<evidence type="ECO:0000313" key="2">
    <source>
        <dbReference type="Proteomes" id="UP000029738"/>
    </source>
</evidence>
<gene>
    <name evidence="1" type="ORF">DA73_0400022270</name>
</gene>
<accession>A0A8S9T5S0</accession>
<protein>
    <submittedName>
        <fullName evidence="1">Uncharacterized protein</fullName>
    </submittedName>
</protein>
<dbReference type="RefSeq" id="WP_137986125.1">
    <property type="nucleotide sequence ID" value="NZ_JHEG04000001.1"/>
</dbReference>
<reference evidence="1" key="1">
    <citation type="journal article" date="2015" name="Genome Announc.">
        <title>Draft Genome Sequence of Tolypothrix boutellei Strain VB521301.</title>
        <authorList>
            <person name="Chandrababunaidu M.M."/>
            <person name="Singh D."/>
            <person name="Sen D."/>
            <person name="Bhan S."/>
            <person name="Das S."/>
            <person name="Gupta A."/>
            <person name="Adhikary S.P."/>
            <person name="Tripathy S."/>
        </authorList>
    </citation>
    <scope>NUCLEOTIDE SEQUENCE</scope>
    <source>
        <strain evidence="1">VB521301</strain>
    </source>
</reference>
<organism evidence="1 2">
    <name type="scientific">Tolypothrix bouteillei VB521301</name>
    <dbReference type="NCBI Taxonomy" id="1479485"/>
    <lineage>
        <taxon>Bacteria</taxon>
        <taxon>Bacillati</taxon>
        <taxon>Cyanobacteriota</taxon>
        <taxon>Cyanophyceae</taxon>
        <taxon>Nostocales</taxon>
        <taxon>Tolypothrichaceae</taxon>
        <taxon>Tolypothrix</taxon>
    </lineage>
</organism>
<keyword evidence="2" id="KW-1185">Reference proteome</keyword>